<dbReference type="GeneID" id="43654996"/>
<dbReference type="RefSeq" id="XP_031926313.1">
    <property type="nucleotide sequence ID" value="XM_032070550.1"/>
</dbReference>
<dbReference type="NCBIfam" id="TIGR00055">
    <property type="entry name" value="uppS"/>
    <property type="match status" value="1"/>
</dbReference>
<dbReference type="GO" id="GO:0016094">
    <property type="term" value="P:polyprenol biosynthetic process"/>
    <property type="evidence" value="ECO:0007669"/>
    <property type="project" value="TreeGrafter"/>
</dbReference>
<dbReference type="GO" id="GO:0045547">
    <property type="term" value="F:ditrans,polycis-polyprenyl diphosphate synthase [(2E,6E)-farnesyl diphosphate specific] activity"/>
    <property type="evidence" value="ECO:0007669"/>
    <property type="project" value="TreeGrafter"/>
</dbReference>
<evidence type="ECO:0000313" key="5">
    <source>
        <dbReference type="Proteomes" id="UP000326268"/>
    </source>
</evidence>
<dbReference type="CDD" id="cd00475">
    <property type="entry name" value="Cis_IPPS"/>
    <property type="match status" value="1"/>
</dbReference>
<dbReference type="AlphaFoldDB" id="A0A5N7A0A3"/>
<dbReference type="PANTHER" id="PTHR10291:SF43">
    <property type="entry name" value="DEHYDRODOLICHYL DIPHOSPHATE SYNTHASE COMPLEX SUBUNIT DHDDS"/>
    <property type="match status" value="1"/>
</dbReference>
<accession>A0A5N7A0A3</accession>
<comment type="similarity">
    <text evidence="1 3">Belongs to the UPP synthase family.</text>
</comment>
<dbReference type="EC" id="2.5.1.-" evidence="3"/>
<protein>
    <recommendedName>
        <fullName evidence="3">Alkyl transferase</fullName>
        <ecNumber evidence="3">2.5.1.-</ecNumber>
    </recommendedName>
</protein>
<dbReference type="PROSITE" id="PS01066">
    <property type="entry name" value="UPP_SYNTHASE"/>
    <property type="match status" value="1"/>
</dbReference>
<dbReference type="Gene3D" id="3.40.1180.10">
    <property type="entry name" value="Decaprenyl diphosphate synthase-like"/>
    <property type="match status" value="1"/>
</dbReference>
<dbReference type="SUPFAM" id="SSF64005">
    <property type="entry name" value="Undecaprenyl diphosphate synthase"/>
    <property type="match status" value="1"/>
</dbReference>
<sequence length="250" mass="28587">MDLPVTFSSPLSFLHRLARCICLHLLRFGPKPRHMGIIMDGNRRFAKMSNMETAKGHELGLTALEENLETCFQVGIRTVTVYAFSLDNFHRPKPEVDALMDLAKIHLARLTGPHGLLTRWNGKLNVAGNNEMLRPDVQEAIRNAVLATAGGEGYVFNLCIAYTSRDEITTAIRNTVSLSNNMHIPEHPPLDLLIRTSGVRRLSNFLLWQCHQKTEILILDTFWPRLRGFTMMLMLLRWKSRTWLSRLWGV</sequence>
<dbReference type="GO" id="GO:1904423">
    <property type="term" value="C:dehydrodolichyl diphosphate synthase complex"/>
    <property type="evidence" value="ECO:0007669"/>
    <property type="project" value="TreeGrafter"/>
</dbReference>
<proteinExistence type="inferred from homology"/>
<evidence type="ECO:0000256" key="2">
    <source>
        <dbReference type="ARBA" id="ARBA00022679"/>
    </source>
</evidence>
<dbReference type="GO" id="GO:0005783">
    <property type="term" value="C:endoplasmic reticulum"/>
    <property type="evidence" value="ECO:0007669"/>
    <property type="project" value="TreeGrafter"/>
</dbReference>
<name>A0A5N7A0A3_9EURO</name>
<keyword evidence="5" id="KW-1185">Reference proteome</keyword>
<keyword evidence="2 3" id="KW-0808">Transferase</keyword>
<dbReference type="GO" id="GO:0016020">
    <property type="term" value="C:membrane"/>
    <property type="evidence" value="ECO:0007669"/>
    <property type="project" value="TreeGrafter"/>
</dbReference>
<dbReference type="InterPro" id="IPR001441">
    <property type="entry name" value="UPP_synth-like"/>
</dbReference>
<dbReference type="PANTHER" id="PTHR10291">
    <property type="entry name" value="DEHYDRODOLICHYL DIPHOSPHATE SYNTHASE FAMILY MEMBER"/>
    <property type="match status" value="1"/>
</dbReference>
<dbReference type="Proteomes" id="UP000326268">
    <property type="component" value="Unassembled WGS sequence"/>
</dbReference>
<reference evidence="4 5" key="1">
    <citation type="submission" date="2019-04" db="EMBL/GenBank/DDBJ databases">
        <title>Friends and foes A comparative genomics studyof 23 Aspergillus species from section Flavi.</title>
        <authorList>
            <consortium name="DOE Joint Genome Institute"/>
            <person name="Kjaerbolling I."/>
            <person name="Vesth T."/>
            <person name="Frisvad J.C."/>
            <person name="Nybo J.L."/>
            <person name="Theobald S."/>
            <person name="Kildgaard S."/>
            <person name="Isbrandt T."/>
            <person name="Kuo A."/>
            <person name="Sato A."/>
            <person name="Lyhne E.K."/>
            <person name="Kogle M.E."/>
            <person name="Wiebenga A."/>
            <person name="Kun R.S."/>
            <person name="Lubbers R.J."/>
            <person name="Makela M.R."/>
            <person name="Barry K."/>
            <person name="Chovatia M."/>
            <person name="Clum A."/>
            <person name="Daum C."/>
            <person name="Haridas S."/>
            <person name="He G."/>
            <person name="LaButti K."/>
            <person name="Lipzen A."/>
            <person name="Mondo S."/>
            <person name="Riley R."/>
            <person name="Salamov A."/>
            <person name="Simmons B.A."/>
            <person name="Magnuson J.K."/>
            <person name="Henrissat B."/>
            <person name="Mortensen U.H."/>
            <person name="Larsen T.O."/>
            <person name="Devries R.P."/>
            <person name="Grigoriev I.V."/>
            <person name="Machida M."/>
            <person name="Baker S.E."/>
            <person name="Andersen M.R."/>
        </authorList>
    </citation>
    <scope>NUCLEOTIDE SEQUENCE [LARGE SCALE GENOMIC DNA]</scope>
    <source>
        <strain evidence="4 5">CBS 763.97</strain>
    </source>
</reference>
<evidence type="ECO:0000256" key="3">
    <source>
        <dbReference type="RuleBase" id="RU363018"/>
    </source>
</evidence>
<dbReference type="InterPro" id="IPR018520">
    <property type="entry name" value="UPP_synth-like_CS"/>
</dbReference>
<dbReference type="OrthoDB" id="4173905at2759"/>
<dbReference type="Pfam" id="PF01255">
    <property type="entry name" value="Prenyltransf"/>
    <property type="match status" value="1"/>
</dbReference>
<gene>
    <name evidence="4" type="ORF">BDV27DRAFT_146280</name>
</gene>
<evidence type="ECO:0000313" key="4">
    <source>
        <dbReference type="EMBL" id="KAE8363232.1"/>
    </source>
</evidence>
<dbReference type="InterPro" id="IPR036424">
    <property type="entry name" value="UPP_synth-like_sf"/>
</dbReference>
<evidence type="ECO:0000256" key="1">
    <source>
        <dbReference type="ARBA" id="ARBA00005432"/>
    </source>
</evidence>
<organism evidence="4 5">
    <name type="scientific">Aspergillus caelatus</name>
    <dbReference type="NCBI Taxonomy" id="61420"/>
    <lineage>
        <taxon>Eukaryota</taxon>
        <taxon>Fungi</taxon>
        <taxon>Dikarya</taxon>
        <taxon>Ascomycota</taxon>
        <taxon>Pezizomycotina</taxon>
        <taxon>Eurotiomycetes</taxon>
        <taxon>Eurotiomycetidae</taxon>
        <taxon>Eurotiales</taxon>
        <taxon>Aspergillaceae</taxon>
        <taxon>Aspergillus</taxon>
        <taxon>Aspergillus subgen. Circumdati</taxon>
    </lineage>
</organism>
<dbReference type="EMBL" id="ML737681">
    <property type="protein sequence ID" value="KAE8363232.1"/>
    <property type="molecule type" value="Genomic_DNA"/>
</dbReference>
<dbReference type="GO" id="GO:0005811">
    <property type="term" value="C:lipid droplet"/>
    <property type="evidence" value="ECO:0007669"/>
    <property type="project" value="TreeGrafter"/>
</dbReference>